<comment type="caution">
    <text evidence="5">The sequence shown here is derived from an EMBL/GenBank/DDBJ whole genome shotgun (WGS) entry which is preliminary data.</text>
</comment>
<dbReference type="PANTHER" id="PTHR43736:SF1">
    <property type="entry name" value="DIHYDRONEOPTERIN TRIPHOSPHATE DIPHOSPHATASE"/>
    <property type="match status" value="1"/>
</dbReference>
<reference evidence="5 6" key="1">
    <citation type="submission" date="2020-01" db="EMBL/GenBank/DDBJ databases">
        <title>Insect and environment-associated Actinomycetes.</title>
        <authorList>
            <person name="Currrie C."/>
            <person name="Chevrette M."/>
            <person name="Carlson C."/>
            <person name="Stubbendieck R."/>
            <person name="Wendt-Pienkowski E."/>
        </authorList>
    </citation>
    <scope>NUCLEOTIDE SEQUENCE [LARGE SCALE GENOMIC DNA]</scope>
    <source>
        <strain evidence="5 6">SID8386</strain>
    </source>
</reference>
<sequence length="171" mass="18968">MGESEIAVAEGVVLPQPRPDVVGGVVLNAEGRAFVQLRGPDRRLFPNTWDIVSGHVEDGETPVEALAREVAEETGWRLRRIVRNLGSYHWQDNDGVDRVSAYFLIEVEGDLSRPALEWDKHPRYAWAGAEDLDMVLENCAPDDTVVRDVVARALPVHWQEGGSTEQNNTSG</sequence>
<organism evidence="5 6">
    <name type="scientific">Amycolatopsis rubida</name>
    <dbReference type="NCBI Taxonomy" id="112413"/>
    <lineage>
        <taxon>Bacteria</taxon>
        <taxon>Bacillati</taxon>
        <taxon>Actinomycetota</taxon>
        <taxon>Actinomycetes</taxon>
        <taxon>Pseudonocardiales</taxon>
        <taxon>Pseudonocardiaceae</taxon>
        <taxon>Amycolatopsis</taxon>
    </lineage>
</organism>
<feature type="domain" description="Nudix hydrolase" evidence="4">
    <location>
        <begin position="17"/>
        <end position="152"/>
    </location>
</feature>
<dbReference type="InterPro" id="IPR000086">
    <property type="entry name" value="NUDIX_hydrolase_dom"/>
</dbReference>
<gene>
    <name evidence="5" type="ORF">G3I59_15245</name>
</gene>
<evidence type="ECO:0000256" key="1">
    <source>
        <dbReference type="ARBA" id="ARBA00005582"/>
    </source>
</evidence>
<evidence type="ECO:0000313" key="6">
    <source>
        <dbReference type="Proteomes" id="UP000470404"/>
    </source>
</evidence>
<evidence type="ECO:0000256" key="2">
    <source>
        <dbReference type="ARBA" id="ARBA00022801"/>
    </source>
</evidence>
<accession>A0ABX0BMP1</accession>
<dbReference type="PRINTS" id="PR00502">
    <property type="entry name" value="NUDIXFAMILY"/>
</dbReference>
<name>A0ABX0BMP1_9PSEU</name>
<protein>
    <submittedName>
        <fullName evidence="5">NUDIX domain-containing protein</fullName>
    </submittedName>
</protein>
<evidence type="ECO:0000256" key="3">
    <source>
        <dbReference type="RuleBase" id="RU003476"/>
    </source>
</evidence>
<dbReference type="PROSITE" id="PS00893">
    <property type="entry name" value="NUDIX_BOX"/>
    <property type="match status" value="1"/>
</dbReference>
<keyword evidence="6" id="KW-1185">Reference proteome</keyword>
<dbReference type="Gene3D" id="3.90.79.10">
    <property type="entry name" value="Nucleoside Triphosphate Pyrophosphohydrolase"/>
    <property type="match status" value="1"/>
</dbReference>
<dbReference type="InterPro" id="IPR020084">
    <property type="entry name" value="NUDIX_hydrolase_CS"/>
</dbReference>
<dbReference type="PROSITE" id="PS51462">
    <property type="entry name" value="NUDIX"/>
    <property type="match status" value="1"/>
</dbReference>
<dbReference type="EMBL" id="JAAGNC010000081">
    <property type="protein sequence ID" value="NEC56902.1"/>
    <property type="molecule type" value="Genomic_DNA"/>
</dbReference>
<dbReference type="InterPro" id="IPR015797">
    <property type="entry name" value="NUDIX_hydrolase-like_dom_sf"/>
</dbReference>
<dbReference type="Proteomes" id="UP000470404">
    <property type="component" value="Unassembled WGS sequence"/>
</dbReference>
<dbReference type="RefSeq" id="WP_067577562.1">
    <property type="nucleotide sequence ID" value="NZ_JAAGNC010000081.1"/>
</dbReference>
<dbReference type="PANTHER" id="PTHR43736">
    <property type="entry name" value="ADP-RIBOSE PYROPHOSPHATASE"/>
    <property type="match status" value="1"/>
</dbReference>
<dbReference type="CDD" id="cd02883">
    <property type="entry name" value="NUDIX_Hydrolase"/>
    <property type="match status" value="1"/>
</dbReference>
<evidence type="ECO:0000313" key="5">
    <source>
        <dbReference type="EMBL" id="NEC56902.1"/>
    </source>
</evidence>
<keyword evidence="2 3" id="KW-0378">Hydrolase</keyword>
<dbReference type="InterPro" id="IPR020476">
    <property type="entry name" value="Nudix_hydrolase"/>
</dbReference>
<dbReference type="Pfam" id="PF00293">
    <property type="entry name" value="NUDIX"/>
    <property type="match status" value="1"/>
</dbReference>
<evidence type="ECO:0000259" key="4">
    <source>
        <dbReference type="PROSITE" id="PS51462"/>
    </source>
</evidence>
<proteinExistence type="inferred from homology"/>
<comment type="similarity">
    <text evidence="1 3">Belongs to the Nudix hydrolase family.</text>
</comment>
<dbReference type="SUPFAM" id="SSF55811">
    <property type="entry name" value="Nudix"/>
    <property type="match status" value="1"/>
</dbReference>